<comment type="caution">
    <text evidence="2">The sequence shown here is derived from an EMBL/GenBank/DDBJ whole genome shotgun (WGS) entry which is preliminary data.</text>
</comment>
<dbReference type="EMBL" id="BAABGY010000001">
    <property type="protein sequence ID" value="GAA4318049.1"/>
    <property type="molecule type" value="Genomic_DNA"/>
</dbReference>
<name>A0ABP8G5Z2_9BACT</name>
<accession>A0ABP8G5Z2</accession>
<feature type="signal peptide" evidence="1">
    <location>
        <begin position="1"/>
        <end position="24"/>
    </location>
</feature>
<feature type="chain" id="PRO_5046965704" description="DUF1579 domain-containing protein" evidence="1">
    <location>
        <begin position="25"/>
        <end position="157"/>
    </location>
</feature>
<evidence type="ECO:0000313" key="3">
    <source>
        <dbReference type="Proteomes" id="UP001501725"/>
    </source>
</evidence>
<proteinExistence type="predicted"/>
<evidence type="ECO:0000256" key="1">
    <source>
        <dbReference type="SAM" id="SignalP"/>
    </source>
</evidence>
<evidence type="ECO:0008006" key="4">
    <source>
        <dbReference type="Google" id="ProtNLM"/>
    </source>
</evidence>
<dbReference type="RefSeq" id="WP_345252719.1">
    <property type="nucleotide sequence ID" value="NZ_BAABGY010000001.1"/>
</dbReference>
<dbReference type="Proteomes" id="UP001501725">
    <property type="component" value="Unassembled WGS sequence"/>
</dbReference>
<keyword evidence="1" id="KW-0732">Signal</keyword>
<gene>
    <name evidence="2" type="ORF">GCM10023184_02040</name>
</gene>
<organism evidence="2 3">
    <name type="scientific">Flaviaesturariibacter amylovorans</name>
    <dbReference type="NCBI Taxonomy" id="1084520"/>
    <lineage>
        <taxon>Bacteria</taxon>
        <taxon>Pseudomonadati</taxon>
        <taxon>Bacteroidota</taxon>
        <taxon>Chitinophagia</taxon>
        <taxon>Chitinophagales</taxon>
        <taxon>Chitinophagaceae</taxon>
        <taxon>Flaviaestuariibacter</taxon>
    </lineage>
</organism>
<sequence>MNRISSFLFALPLLFAVLPLDGRAQTSSPDPFIPYLGAWAGTLQYLDYSSNDTVSIPVELEVRAIPGNAVQVVLAYHYPAEADHDHNDTLSYAGSPAYSEGLSWKTGGAGRDAGRASFILRSHQWSTNSIGIWKEVQWDHKPGFFLRNRYHFTRKGR</sequence>
<protein>
    <recommendedName>
        <fullName evidence="4">DUF1579 domain-containing protein</fullName>
    </recommendedName>
</protein>
<evidence type="ECO:0000313" key="2">
    <source>
        <dbReference type="EMBL" id="GAA4318049.1"/>
    </source>
</evidence>
<reference evidence="3" key="1">
    <citation type="journal article" date="2019" name="Int. J. Syst. Evol. Microbiol.">
        <title>The Global Catalogue of Microorganisms (GCM) 10K type strain sequencing project: providing services to taxonomists for standard genome sequencing and annotation.</title>
        <authorList>
            <consortium name="The Broad Institute Genomics Platform"/>
            <consortium name="The Broad Institute Genome Sequencing Center for Infectious Disease"/>
            <person name="Wu L."/>
            <person name="Ma J."/>
        </authorList>
    </citation>
    <scope>NUCLEOTIDE SEQUENCE [LARGE SCALE GENOMIC DNA]</scope>
    <source>
        <strain evidence="3">JCM 17919</strain>
    </source>
</reference>
<keyword evidence="3" id="KW-1185">Reference proteome</keyword>